<dbReference type="Proteomes" id="UP000011724">
    <property type="component" value="Chromosome"/>
</dbReference>
<dbReference type="PANTHER" id="PTHR35271">
    <property type="entry name" value="ABC TRANSPORTER, SUBSTRATE-BINDING LIPOPROTEIN-RELATED"/>
    <property type="match status" value="1"/>
</dbReference>
<dbReference type="PANTHER" id="PTHR35271:SF1">
    <property type="entry name" value="ABC TRANSPORTER, SUBSTRATE-BINDING LIPOPROTEIN"/>
    <property type="match status" value="1"/>
</dbReference>
<dbReference type="OrthoDB" id="5459892at2"/>
<dbReference type="RefSeq" id="WP_015415600.1">
    <property type="nucleotide sequence ID" value="NC_020409.1"/>
</dbReference>
<dbReference type="BioCyc" id="DPIE1322246:BN4_RS11655-MONOMER"/>
<evidence type="ECO:0000313" key="2">
    <source>
        <dbReference type="EMBL" id="CCH49557.1"/>
    </source>
</evidence>
<dbReference type="Gene3D" id="3.40.50.2300">
    <property type="match status" value="2"/>
</dbReference>
<dbReference type="eggNOG" id="COG2984">
    <property type="taxonomic scope" value="Bacteria"/>
</dbReference>
<keyword evidence="1" id="KW-1133">Transmembrane helix</keyword>
<evidence type="ECO:0000313" key="3">
    <source>
        <dbReference type="Proteomes" id="UP000011724"/>
    </source>
</evidence>
<evidence type="ECO:0000256" key="1">
    <source>
        <dbReference type="SAM" id="Phobius"/>
    </source>
</evidence>
<keyword evidence="1" id="KW-0812">Transmembrane</keyword>
<dbReference type="EMBL" id="FO203427">
    <property type="protein sequence ID" value="CCH49557.1"/>
    <property type="molecule type" value="Genomic_DNA"/>
</dbReference>
<dbReference type="HOGENOM" id="CLU_733053_0_0_7"/>
<accession>M1WTG4</accession>
<dbReference type="PATRIC" id="fig|879567.3.peg.2471"/>
<gene>
    <name evidence="2" type="ordered locus">BN4_12322</name>
</gene>
<organism evidence="2 3">
    <name type="scientific">Pseudodesulfovibrio piezophilus (strain DSM 21447 / JCM 15486 / C1TLV30)</name>
    <name type="common">Desulfovibrio piezophilus</name>
    <dbReference type="NCBI Taxonomy" id="1322246"/>
    <lineage>
        <taxon>Bacteria</taxon>
        <taxon>Pseudomonadati</taxon>
        <taxon>Thermodesulfobacteriota</taxon>
        <taxon>Desulfovibrionia</taxon>
        <taxon>Desulfovibrionales</taxon>
        <taxon>Desulfovibrionaceae</taxon>
    </lineage>
</organism>
<name>M1WTG4_PSEP2</name>
<dbReference type="STRING" id="1322246.BN4_12322"/>
<sequence>MQLKSVQFLFLLIVLFVILLTPSQGEAGEVMVLHSTDRSDGRTASLMQGIRDALGSDFSVSEVFLGTATDDEDHYDDQFQKLFSSQPDDSVVAVVTDGSEAFSFMRKFREDLYVGTPVIYCGQARPNPEFLRQCGNCTGVPLHDGVAATVDLIFSLVPTTETVVGILDATPGSRELRSQVEQAMEPYFSHAQLIFPGYEPGDDDGLDMAQLARVAASVPPSAAVLFLDFSVDNSGEPVLPADAVREVTRLSDAPVYVLNDQWLGAGVLGGVFVTGQTQGLRVGHLVQRVLSGERAEEMLPESPELDVVLDQTVMARFGLGRDALPPGAKGINPVPSPDIVEGVSPVWYGFAVAGLILVLVVVWVRSRATQKDRRSGD</sequence>
<reference evidence="2 3" key="1">
    <citation type="journal article" date="2013" name="PLoS ONE">
        <title>The first genomic and proteomic characterization of a deep-sea sulfate reducer: insights into the piezophilic lifestyle of Desulfovibrio piezophilus.</title>
        <authorList>
            <person name="Pradel N."/>
            <person name="Ji B."/>
            <person name="Gimenez G."/>
            <person name="Talla E."/>
            <person name="Lenoble P."/>
            <person name="Garel M."/>
            <person name="Tamburini C."/>
            <person name="Fourquet P."/>
            <person name="Lebrun R."/>
            <person name="Bertin P."/>
            <person name="Denis Y."/>
            <person name="Pophillat M."/>
            <person name="Barbe V."/>
            <person name="Ollivier B."/>
            <person name="Dolla A."/>
        </authorList>
    </citation>
    <scope>NUCLEOTIDE SEQUENCE [LARGE SCALE GENOMIC DNA]</scope>
    <source>
        <strain evidence="3">DSM 10523 / SB164P1</strain>
    </source>
</reference>
<keyword evidence="3" id="KW-1185">Reference proteome</keyword>
<dbReference type="KEGG" id="dpi:BN4_12322"/>
<protein>
    <submittedName>
        <fullName evidence="2">Uncharacterized protein</fullName>
    </submittedName>
</protein>
<dbReference type="AlphaFoldDB" id="M1WTG4"/>
<dbReference type="InterPro" id="IPR007487">
    <property type="entry name" value="ABC_transpt-TYRBP-like"/>
</dbReference>
<feature type="transmembrane region" description="Helical" evidence="1">
    <location>
        <begin position="346"/>
        <end position="364"/>
    </location>
</feature>
<reference evidence="3" key="2">
    <citation type="journal article" date="2013" name="Stand. Genomic Sci.">
        <title>Complete genome sequence of Desulfocapsa sulfexigens, a marine deltaproteobacterium specialized in disproportionating inorganic sulfur compounds.</title>
        <authorList>
            <person name="Finster K.W."/>
            <person name="Kjeldsen K.U."/>
            <person name="Kube M."/>
            <person name="Reinhardt R."/>
            <person name="Mussmann M."/>
            <person name="Amann R."/>
            <person name="Schreiber L."/>
        </authorList>
    </citation>
    <scope>NUCLEOTIDE SEQUENCE [LARGE SCALE GENOMIC DNA]</scope>
    <source>
        <strain evidence="3">DSM 10523 / SB164P1</strain>
    </source>
</reference>
<keyword evidence="1" id="KW-0472">Membrane</keyword>
<proteinExistence type="predicted"/>